<keyword evidence="5" id="KW-1185">Reference proteome</keyword>
<feature type="transmembrane region" description="Helical" evidence="2">
    <location>
        <begin position="175"/>
        <end position="193"/>
    </location>
</feature>
<keyword evidence="2" id="KW-1133">Transmembrane helix</keyword>
<comment type="similarity">
    <text evidence="1">Belongs to the ThrE exporter (TC 2.A.79) family.</text>
</comment>
<evidence type="ECO:0000313" key="4">
    <source>
        <dbReference type="EMBL" id="SKC61019.1"/>
    </source>
</evidence>
<dbReference type="GO" id="GO:0022857">
    <property type="term" value="F:transmembrane transporter activity"/>
    <property type="evidence" value="ECO:0007669"/>
    <property type="project" value="InterPro"/>
</dbReference>
<keyword evidence="2" id="KW-0472">Membrane</keyword>
<keyword evidence="2" id="KW-0812">Transmembrane</keyword>
<dbReference type="STRING" id="526729.SAMN04324258_2023"/>
<dbReference type="PANTHER" id="PTHR31082">
    <property type="entry name" value="PHEROMONE-REGULATED MEMBRANE PROTEIN 10"/>
    <property type="match status" value="1"/>
</dbReference>
<gene>
    <name evidence="4" type="ORF">SAMN04324258_2023</name>
</gene>
<name>A0A1T5KBX7_9MICO</name>
<evidence type="ECO:0000259" key="3">
    <source>
        <dbReference type="Pfam" id="PF06738"/>
    </source>
</evidence>
<evidence type="ECO:0000256" key="1">
    <source>
        <dbReference type="ARBA" id="ARBA00034125"/>
    </source>
</evidence>
<evidence type="ECO:0000313" key="5">
    <source>
        <dbReference type="Proteomes" id="UP000189777"/>
    </source>
</evidence>
<feature type="transmembrane region" description="Helical" evidence="2">
    <location>
        <begin position="349"/>
        <end position="367"/>
    </location>
</feature>
<feature type="transmembrane region" description="Helical" evidence="2">
    <location>
        <begin position="231"/>
        <end position="251"/>
    </location>
</feature>
<feature type="transmembrane region" description="Helical" evidence="2">
    <location>
        <begin position="409"/>
        <end position="432"/>
    </location>
</feature>
<feature type="transmembrane region" description="Helical" evidence="2">
    <location>
        <begin position="200"/>
        <end position="219"/>
    </location>
</feature>
<dbReference type="RefSeq" id="WP_176168837.1">
    <property type="nucleotide sequence ID" value="NZ_FUZQ01000003.1"/>
</dbReference>
<dbReference type="Proteomes" id="UP000189777">
    <property type="component" value="Unassembled WGS sequence"/>
</dbReference>
<accession>A0A1T5KBX7</accession>
<dbReference type="PANTHER" id="PTHR31082:SF4">
    <property type="entry name" value="PHEROMONE-REGULATED MEMBRANE PROTEIN 10"/>
    <property type="match status" value="1"/>
</dbReference>
<protein>
    <submittedName>
        <fullName evidence="4">Uncharacterized membrane protein YjjP, DUF1212 family</fullName>
    </submittedName>
</protein>
<organism evidence="4 5">
    <name type="scientific">Krasilnikoviella flava</name>
    <dbReference type="NCBI Taxonomy" id="526729"/>
    <lineage>
        <taxon>Bacteria</taxon>
        <taxon>Bacillati</taxon>
        <taxon>Actinomycetota</taxon>
        <taxon>Actinomycetes</taxon>
        <taxon>Micrococcales</taxon>
        <taxon>Promicromonosporaceae</taxon>
        <taxon>Krasilnikoviella</taxon>
    </lineage>
</organism>
<dbReference type="EMBL" id="FUZQ01000003">
    <property type="protein sequence ID" value="SKC61019.1"/>
    <property type="molecule type" value="Genomic_DNA"/>
</dbReference>
<evidence type="ECO:0000256" key="2">
    <source>
        <dbReference type="SAM" id="Phobius"/>
    </source>
</evidence>
<dbReference type="InterPro" id="IPR010619">
    <property type="entry name" value="ThrE-like_N"/>
</dbReference>
<feature type="transmembrane region" description="Helical" evidence="2">
    <location>
        <begin position="263"/>
        <end position="282"/>
    </location>
</feature>
<dbReference type="Pfam" id="PF06738">
    <property type="entry name" value="ThrE"/>
    <property type="match status" value="1"/>
</dbReference>
<proteinExistence type="inferred from homology"/>
<feature type="transmembrane region" description="Helical" evidence="2">
    <location>
        <begin position="326"/>
        <end position="343"/>
    </location>
</feature>
<dbReference type="InterPro" id="IPR051361">
    <property type="entry name" value="ThrE/Ser_Exporter"/>
</dbReference>
<feature type="transmembrane region" description="Helical" evidence="2">
    <location>
        <begin position="302"/>
        <end position="319"/>
    </location>
</feature>
<feature type="domain" description="Threonine/serine exporter-like N-terminal" evidence="3">
    <location>
        <begin position="44"/>
        <end position="283"/>
    </location>
</feature>
<sequence length="448" mass="46416">MTENDSTSARRRLLRVRLPRFSLRRRSLEGEPVVDAASERLQEFLVLLGGALLTVGTAATDIQHTLKRVAVALGSPQTTLFVFPTLILIRMPGDTETRFDVAESAGGEVRFDRAAQVYAVVDDAVAGRIDASEGVERLQRIRDAHPRFPGWVRTAGHGLAAAGLGLVLLGGNPVSLLYAFVLGVLVGAIKLTVRPGTYAATLLPVVTAFVLALLVFGLADTAVVSEPLQVLVPPLVTLLPGAALTTGVQELAAGDMVAGSSRLVSGLAQLLFLAFGILAALAITDVPSSAALASSPTTLGAFQPWIGVLLFSVGIFLYHCGPPRSLFFLTVVLLVAYGGQVVGATVTNGVYSGFLGAAALTLCAYLVQTVRGAPPAVVCFLPAFWLLVPGATGLIGLTQSAGGAAVASASLTTIAGSIVSIALGVLVGTALYRQIYTMAPARWGLRPT</sequence>
<reference evidence="4 5" key="1">
    <citation type="submission" date="2017-02" db="EMBL/GenBank/DDBJ databases">
        <authorList>
            <person name="Peterson S.W."/>
        </authorList>
    </citation>
    <scope>NUCLEOTIDE SEQUENCE [LARGE SCALE GENOMIC DNA]</scope>
    <source>
        <strain evidence="4 5">DSM 21481</strain>
    </source>
</reference>
<dbReference type="AlphaFoldDB" id="A0A1T5KBX7"/>
<feature type="transmembrane region" description="Helical" evidence="2">
    <location>
        <begin position="376"/>
        <end position="397"/>
    </location>
</feature>